<evidence type="ECO:0000313" key="3">
    <source>
        <dbReference type="Proteomes" id="UP000184240"/>
    </source>
</evidence>
<dbReference type="STRING" id="573501.SAMN04487999_1632"/>
<dbReference type="EMBL" id="FQXT01000003">
    <property type="protein sequence ID" value="SHI01776.1"/>
    <property type="molecule type" value="Genomic_DNA"/>
</dbReference>
<sequence>MKRRNTIKLLTLGTGAVFVTPLVSGLLSGCKAEPKAPEFDPEFFNENDLPFLVAVIDTLIPATDSPSASEVGVPQMLDHMIAGLYSETDQANFSMQFSALKDYLNTIDGQSFVYLDPEEQTAHIQELITSREDSTNAARSVLLAIKNQSVNYYLNTETIAKNHLNYLPVPGPFLPCVPLEELNGKAWAI</sequence>
<reference evidence="1 4" key="3">
    <citation type="submission" date="2018-07" db="EMBL/GenBank/DDBJ databases">
        <title>Leeuwenhoekiella genomics.</title>
        <authorList>
            <person name="Tahon G."/>
            <person name="Willems A."/>
        </authorList>
    </citation>
    <scope>NUCLEOTIDE SEQUENCE [LARGE SCALE GENOMIC DNA]</scope>
    <source>
        <strain evidence="1 4">LMG 24856</strain>
    </source>
</reference>
<dbReference type="Proteomes" id="UP000290037">
    <property type="component" value="Unassembled WGS sequence"/>
</dbReference>
<evidence type="ECO:0000313" key="1">
    <source>
        <dbReference type="EMBL" id="RXG30178.1"/>
    </source>
</evidence>
<dbReference type="RefSeq" id="WP_072982106.1">
    <property type="nucleotide sequence ID" value="NZ_FQXT01000003.1"/>
</dbReference>
<dbReference type="AlphaFoldDB" id="A0A1M5XPT7"/>
<name>A0A1M5XPT7_9FLAO</name>
<reference evidence="2" key="1">
    <citation type="submission" date="2016-11" db="EMBL/GenBank/DDBJ databases">
        <authorList>
            <person name="Jaros S."/>
            <person name="Januszkiewicz K."/>
            <person name="Wedrychowicz H."/>
        </authorList>
    </citation>
    <scope>NUCLEOTIDE SEQUENCE [LARGE SCALE GENOMIC DNA]</scope>
    <source>
        <strain evidence="2">DSM 19859</strain>
    </source>
</reference>
<dbReference type="Pfam" id="PF13618">
    <property type="entry name" value="Gluconate_2-dh3"/>
    <property type="match status" value="1"/>
</dbReference>
<dbReference type="OrthoDB" id="6385145at2"/>
<dbReference type="EMBL" id="QOVN01000002">
    <property type="protein sequence ID" value="RXG30178.1"/>
    <property type="molecule type" value="Genomic_DNA"/>
</dbReference>
<dbReference type="Proteomes" id="UP000184240">
    <property type="component" value="Unassembled WGS sequence"/>
</dbReference>
<keyword evidence="4" id="KW-1185">Reference proteome</keyword>
<protein>
    <submittedName>
        <fullName evidence="1 2">Gluconate 2-dehydrogenase subunit 3</fullName>
    </submittedName>
</protein>
<organism evidence="2 3">
    <name type="scientific">Leeuwenhoekiella palythoae</name>
    <dbReference type="NCBI Taxonomy" id="573501"/>
    <lineage>
        <taxon>Bacteria</taxon>
        <taxon>Pseudomonadati</taxon>
        <taxon>Bacteroidota</taxon>
        <taxon>Flavobacteriia</taxon>
        <taxon>Flavobacteriales</taxon>
        <taxon>Flavobacteriaceae</taxon>
        <taxon>Leeuwenhoekiella</taxon>
    </lineage>
</organism>
<proteinExistence type="predicted"/>
<accession>A0A1M5XPT7</accession>
<evidence type="ECO:0000313" key="2">
    <source>
        <dbReference type="EMBL" id="SHI01776.1"/>
    </source>
</evidence>
<dbReference type="PROSITE" id="PS51257">
    <property type="entry name" value="PROKAR_LIPOPROTEIN"/>
    <property type="match status" value="1"/>
</dbReference>
<gene>
    <name evidence="1" type="ORF">DSM01_927</name>
    <name evidence="2" type="ORF">SAMN04487999_1632</name>
</gene>
<dbReference type="InterPro" id="IPR027056">
    <property type="entry name" value="Gluconate_2DH_su3"/>
</dbReference>
<reference evidence="3" key="2">
    <citation type="submission" date="2016-11" db="EMBL/GenBank/DDBJ databases">
        <authorList>
            <person name="Varghese N."/>
            <person name="Submissions S."/>
        </authorList>
    </citation>
    <scope>NUCLEOTIDE SEQUENCE [LARGE SCALE GENOMIC DNA]</scope>
    <source>
        <strain evidence="3">DSM 19859</strain>
    </source>
</reference>
<evidence type="ECO:0000313" key="4">
    <source>
        <dbReference type="Proteomes" id="UP000290037"/>
    </source>
</evidence>